<accession>A0A1D8EQL0</accession>
<protein>
    <submittedName>
        <fullName evidence="1">Uncharacterized protein</fullName>
    </submittedName>
</protein>
<keyword evidence="2" id="KW-1185">Reference proteome</keyword>
<evidence type="ECO:0000313" key="2">
    <source>
        <dbReference type="Proteomes" id="UP000223130"/>
    </source>
</evidence>
<gene>
    <name evidence="1" type="ORF">ESCO5_00240</name>
</gene>
<organism evidence="1 2">
    <name type="scientific">Escherichia phage ESCO5</name>
    <dbReference type="NCBI Taxonomy" id="1897495"/>
    <lineage>
        <taxon>Viruses</taxon>
        <taxon>Duplodnaviria</taxon>
        <taxon>Heunggongvirae</taxon>
        <taxon>Uroviricota</taxon>
        <taxon>Caudoviricetes</taxon>
        <taxon>Stephanstirmvirinae</taxon>
        <taxon>Phapecoctavirus</taxon>
        <taxon>Phapecoctavirus ESCO5</taxon>
        <taxon>Escherichia virus ESCO5</taxon>
    </lineage>
</organism>
<name>A0A1D8EQL0_9CAUD</name>
<dbReference type="EMBL" id="KX664695">
    <property type="protein sequence ID" value="AOT23320.1"/>
    <property type="molecule type" value="Genomic_DNA"/>
</dbReference>
<dbReference type="Proteomes" id="UP000223130">
    <property type="component" value="Segment"/>
</dbReference>
<evidence type="ECO:0000313" key="1">
    <source>
        <dbReference type="EMBL" id="AOT23320.1"/>
    </source>
</evidence>
<proteinExistence type="predicted"/>
<sequence length="137" mass="15608">MKKFICTRSTNSDILVGKVIKGELFHANGKKYILLKDSFNGEYPRCTFFNYNTPFALEGDAWEWAELNPCYEEEESMFLGLNVYRVDYTMCGAEHSVRVEAESKLQAPFKAGLTLGHCLANIEDVVIQRVVLEKEAI</sequence>
<reference evidence="1 2" key="1">
    <citation type="submission" date="2017-02" db="EMBL/GenBank/DDBJ databases">
        <title>Complete genome sequence of two Escherichia coli phages, vB_EcoM_ ESCO5 and vB_EcoM_ESCO13, which are related to phAPEC8.</title>
        <authorList>
            <person name="Trotereau A."/>
            <person name="Gonnet M."/>
            <person name="Viardot A."/>
            <person name="Lalmanach A.-C."/>
            <person name="Guabiraba R."/>
            <person name="Chanteloup N."/>
            <person name="Schouler C."/>
        </authorList>
    </citation>
    <scope>NUCLEOTIDE SEQUENCE [LARGE SCALE GENOMIC DNA]</scope>
</reference>